<sequence length="173" mass="19134">MSRPRSVGIQPQIAVYSIALGAACAYAAYNERYLRDQEDLDDKLRNRYLANMQEAKDKTPQMTQKIRGQDMNLDNAMNKLVWGGKAKLPETKSVASAKNDDEEEKKSSGEDDSTRGPQKRNKKRKKKKNKVDAAELEVREQEKQKLVLQSLAAGVTIGAAAVAATVLVGSKPK</sequence>
<name>A0AAD2JPN7_9STRA</name>
<comment type="caution">
    <text evidence="3">The sequence shown here is derived from an EMBL/GenBank/DDBJ whole genome shotgun (WGS) entry which is preliminary data.</text>
</comment>
<reference evidence="3" key="1">
    <citation type="submission" date="2023-08" db="EMBL/GenBank/DDBJ databases">
        <authorList>
            <person name="Audoor S."/>
            <person name="Bilcke G."/>
        </authorList>
    </citation>
    <scope>NUCLEOTIDE SEQUENCE</scope>
</reference>
<keyword evidence="2" id="KW-1133">Transmembrane helix</keyword>
<evidence type="ECO:0000313" key="4">
    <source>
        <dbReference type="Proteomes" id="UP001295423"/>
    </source>
</evidence>
<feature type="compositionally biased region" description="Basic and acidic residues" evidence="1">
    <location>
        <begin position="130"/>
        <end position="142"/>
    </location>
</feature>
<dbReference type="PROSITE" id="PS51257">
    <property type="entry name" value="PROKAR_LIPOPROTEIN"/>
    <property type="match status" value="1"/>
</dbReference>
<keyword evidence="4" id="KW-1185">Reference proteome</keyword>
<evidence type="ECO:0000256" key="2">
    <source>
        <dbReference type="SAM" id="Phobius"/>
    </source>
</evidence>
<proteinExistence type="predicted"/>
<feature type="transmembrane region" description="Helical" evidence="2">
    <location>
        <begin position="146"/>
        <end position="168"/>
    </location>
</feature>
<feature type="region of interest" description="Disordered" evidence="1">
    <location>
        <begin position="84"/>
        <end position="142"/>
    </location>
</feature>
<gene>
    <name evidence="3" type="ORF">CYCCA115_LOCUS24292</name>
</gene>
<feature type="compositionally biased region" description="Basic residues" evidence="1">
    <location>
        <begin position="117"/>
        <end position="129"/>
    </location>
</feature>
<dbReference type="AlphaFoldDB" id="A0AAD2JPN7"/>
<accession>A0AAD2JPN7</accession>
<dbReference type="EMBL" id="CAKOGP040002491">
    <property type="protein sequence ID" value="CAJ1970272.1"/>
    <property type="molecule type" value="Genomic_DNA"/>
</dbReference>
<protein>
    <submittedName>
        <fullName evidence="3">Uncharacterized protein</fullName>
    </submittedName>
</protein>
<keyword evidence="2" id="KW-0812">Transmembrane</keyword>
<dbReference type="Proteomes" id="UP001295423">
    <property type="component" value="Unassembled WGS sequence"/>
</dbReference>
<evidence type="ECO:0000313" key="3">
    <source>
        <dbReference type="EMBL" id="CAJ1970272.1"/>
    </source>
</evidence>
<organism evidence="3 4">
    <name type="scientific">Cylindrotheca closterium</name>
    <dbReference type="NCBI Taxonomy" id="2856"/>
    <lineage>
        <taxon>Eukaryota</taxon>
        <taxon>Sar</taxon>
        <taxon>Stramenopiles</taxon>
        <taxon>Ochrophyta</taxon>
        <taxon>Bacillariophyta</taxon>
        <taxon>Bacillariophyceae</taxon>
        <taxon>Bacillariophycidae</taxon>
        <taxon>Bacillariales</taxon>
        <taxon>Bacillariaceae</taxon>
        <taxon>Cylindrotheca</taxon>
    </lineage>
</organism>
<feature type="compositionally biased region" description="Basic and acidic residues" evidence="1">
    <location>
        <begin position="104"/>
        <end position="114"/>
    </location>
</feature>
<keyword evidence="2" id="KW-0472">Membrane</keyword>
<evidence type="ECO:0000256" key="1">
    <source>
        <dbReference type="SAM" id="MobiDB-lite"/>
    </source>
</evidence>